<proteinExistence type="predicted"/>
<dbReference type="EMBL" id="JAMKFB020000007">
    <property type="protein sequence ID" value="KAL0188616.1"/>
    <property type="molecule type" value="Genomic_DNA"/>
</dbReference>
<keyword evidence="2" id="KW-1185">Reference proteome</keyword>
<protein>
    <submittedName>
        <fullName evidence="1">Uncharacterized protein</fullName>
    </submittedName>
</protein>
<comment type="caution">
    <text evidence="1">The sequence shown here is derived from an EMBL/GenBank/DDBJ whole genome shotgun (WGS) entry which is preliminary data.</text>
</comment>
<name>A0ABD0QR44_CIRMR</name>
<accession>A0ABD0QR44</accession>
<gene>
    <name evidence="1" type="ORF">M9458_015715</name>
</gene>
<evidence type="ECO:0000313" key="2">
    <source>
        <dbReference type="Proteomes" id="UP001529510"/>
    </source>
</evidence>
<sequence length="53" mass="5657">GSLSHPEMLVAVEMLSSVVLINEALNVGDRAAVWKQLSSTLTGLSNVEDEFAQ</sequence>
<feature type="non-terminal residue" evidence="1">
    <location>
        <position position="1"/>
    </location>
</feature>
<organism evidence="1 2">
    <name type="scientific">Cirrhinus mrigala</name>
    <name type="common">Mrigala</name>
    <dbReference type="NCBI Taxonomy" id="683832"/>
    <lineage>
        <taxon>Eukaryota</taxon>
        <taxon>Metazoa</taxon>
        <taxon>Chordata</taxon>
        <taxon>Craniata</taxon>
        <taxon>Vertebrata</taxon>
        <taxon>Euteleostomi</taxon>
        <taxon>Actinopterygii</taxon>
        <taxon>Neopterygii</taxon>
        <taxon>Teleostei</taxon>
        <taxon>Ostariophysi</taxon>
        <taxon>Cypriniformes</taxon>
        <taxon>Cyprinidae</taxon>
        <taxon>Labeoninae</taxon>
        <taxon>Labeonini</taxon>
        <taxon>Cirrhinus</taxon>
    </lineage>
</organism>
<feature type="non-terminal residue" evidence="1">
    <location>
        <position position="53"/>
    </location>
</feature>
<dbReference type="AlphaFoldDB" id="A0ABD0QR44"/>
<reference evidence="1 2" key="1">
    <citation type="submission" date="2024-05" db="EMBL/GenBank/DDBJ databases">
        <title>Genome sequencing and assembly of Indian major carp, Cirrhinus mrigala (Hamilton, 1822).</title>
        <authorList>
            <person name="Mohindra V."/>
            <person name="Chowdhury L.M."/>
            <person name="Lal K."/>
            <person name="Jena J.K."/>
        </authorList>
    </citation>
    <scope>NUCLEOTIDE SEQUENCE [LARGE SCALE GENOMIC DNA]</scope>
    <source>
        <strain evidence="1">CM1030</strain>
        <tissue evidence="1">Blood</tissue>
    </source>
</reference>
<evidence type="ECO:0000313" key="1">
    <source>
        <dbReference type="EMBL" id="KAL0188616.1"/>
    </source>
</evidence>
<dbReference type="Proteomes" id="UP001529510">
    <property type="component" value="Unassembled WGS sequence"/>
</dbReference>